<accession>A0ABW1L0C9</accession>
<evidence type="ECO:0000313" key="10">
    <source>
        <dbReference type="EMBL" id="MFC6036347.1"/>
    </source>
</evidence>
<gene>
    <name evidence="10" type="ORF">ACFMB1_12400</name>
</gene>
<keyword evidence="4" id="KW-1003">Cell membrane</keyword>
<keyword evidence="7 9" id="KW-0472">Membrane</keyword>
<sequence>MATALVVGNMIGSGVFLLPAALAPYGWSAIAGWIMTIAGGICLAAVFAALARTFPKAGGPYAYAREAFGAAPSFMVAWSYWISIWVGNAAVATGAVSYLSVFFPQIAETTGLHALITCGAIWLLTAVNCRGAFLAGSVQLVTTVLKIMPLVAVILLAGFALSGVSDKPAALPDFNGFGDFKLASITAAATLTLWALLGLESATVPAEHVENPSKTIPRATMTGMIFAGLIYLLSCSAVILLLPADEVAASNAPFADFVGAYLSSDAGRLLALFAAISGFGALNGWIMVQGELPYAMAKGGVFPRFLAKESARGLPVRAHVTSSLLLTGIVMLNYSKSMTELFTFIVLLSTTASLFMFLATALSALQLQRTGKLNSSPMLLAAATAAVVYAIWTIYGAGGEAVAWGTALLFAGLPVYAFTRWQNGKAVG</sequence>
<dbReference type="PANTHER" id="PTHR42770:SF18">
    <property type="entry name" value="ARGININE_AGMATINE ANTIPORTER"/>
    <property type="match status" value="1"/>
</dbReference>
<feature type="transmembrane region" description="Helical" evidence="9">
    <location>
        <begin position="314"/>
        <end position="335"/>
    </location>
</feature>
<feature type="transmembrane region" description="Helical" evidence="9">
    <location>
        <begin position="7"/>
        <end position="27"/>
    </location>
</feature>
<dbReference type="InterPro" id="IPR050367">
    <property type="entry name" value="APC_superfamily"/>
</dbReference>
<dbReference type="PANTHER" id="PTHR42770">
    <property type="entry name" value="AMINO ACID TRANSPORTER-RELATED"/>
    <property type="match status" value="1"/>
</dbReference>
<dbReference type="PIRSF" id="PIRSF006060">
    <property type="entry name" value="AA_transporter"/>
    <property type="match status" value="1"/>
</dbReference>
<evidence type="ECO:0000256" key="4">
    <source>
        <dbReference type="ARBA" id="ARBA00022475"/>
    </source>
</evidence>
<feature type="transmembrane region" description="Helical" evidence="9">
    <location>
        <begin position="111"/>
        <end position="133"/>
    </location>
</feature>
<dbReference type="EMBL" id="JBHPON010000002">
    <property type="protein sequence ID" value="MFC6036347.1"/>
    <property type="molecule type" value="Genomic_DNA"/>
</dbReference>
<comment type="caution">
    <text evidence="10">The sequence shown here is derived from an EMBL/GenBank/DDBJ whole genome shotgun (WGS) entry which is preliminary data.</text>
</comment>
<dbReference type="Pfam" id="PF13520">
    <property type="entry name" value="AA_permease_2"/>
    <property type="match status" value="1"/>
</dbReference>
<feature type="transmembrane region" description="Helical" evidence="9">
    <location>
        <begin position="341"/>
        <end position="365"/>
    </location>
</feature>
<keyword evidence="11" id="KW-1185">Reference proteome</keyword>
<evidence type="ECO:0000256" key="7">
    <source>
        <dbReference type="ARBA" id="ARBA00023136"/>
    </source>
</evidence>
<protein>
    <recommendedName>
        <fullName evidence="3">Arginine/agmatine antiporter</fullName>
    </recommendedName>
</protein>
<feature type="transmembrane region" description="Helical" evidence="9">
    <location>
        <begin position="75"/>
        <end position="99"/>
    </location>
</feature>
<feature type="transmembrane region" description="Helical" evidence="9">
    <location>
        <begin position="140"/>
        <end position="162"/>
    </location>
</feature>
<evidence type="ECO:0000256" key="1">
    <source>
        <dbReference type="ARBA" id="ARBA00004651"/>
    </source>
</evidence>
<feature type="transmembrane region" description="Helical" evidence="9">
    <location>
        <begin position="220"/>
        <end position="242"/>
    </location>
</feature>
<evidence type="ECO:0000313" key="11">
    <source>
        <dbReference type="Proteomes" id="UP001596116"/>
    </source>
</evidence>
<comment type="function">
    <text evidence="8">Major component of the acid-resistance (AR) system allowing enteric pathogens to survive the acidic environment in the stomach. Exchanges extracellular arginine for its intracellular decarboxylation product agmatine (Agm) thereby expelling intracellular protons. Probably undergoes several conformational states in order to translocate the substrate across the membrane; keeps the substrate accessible to only 1 side of the membrane at a time by opening and closing 3 membrane-internal gates.</text>
</comment>
<feature type="transmembrane region" description="Helical" evidence="9">
    <location>
        <begin position="33"/>
        <end position="54"/>
    </location>
</feature>
<proteinExistence type="inferred from homology"/>
<dbReference type="InterPro" id="IPR002293">
    <property type="entry name" value="AA/rel_permease1"/>
</dbReference>
<dbReference type="Gene3D" id="1.20.1740.10">
    <property type="entry name" value="Amino acid/polyamine transporter I"/>
    <property type="match status" value="1"/>
</dbReference>
<feature type="transmembrane region" description="Helical" evidence="9">
    <location>
        <begin position="377"/>
        <end position="395"/>
    </location>
</feature>
<name>A0ABW1L0C9_9PROT</name>
<evidence type="ECO:0000256" key="9">
    <source>
        <dbReference type="SAM" id="Phobius"/>
    </source>
</evidence>
<feature type="transmembrane region" description="Helical" evidence="9">
    <location>
        <begin position="401"/>
        <end position="419"/>
    </location>
</feature>
<evidence type="ECO:0000256" key="2">
    <source>
        <dbReference type="ARBA" id="ARBA00008220"/>
    </source>
</evidence>
<evidence type="ECO:0000256" key="5">
    <source>
        <dbReference type="ARBA" id="ARBA00022692"/>
    </source>
</evidence>
<dbReference type="Proteomes" id="UP001596116">
    <property type="component" value="Unassembled WGS sequence"/>
</dbReference>
<evidence type="ECO:0000256" key="8">
    <source>
        <dbReference type="ARBA" id="ARBA00045636"/>
    </source>
</evidence>
<dbReference type="RefSeq" id="WP_379882910.1">
    <property type="nucleotide sequence ID" value="NZ_JBHPON010000002.1"/>
</dbReference>
<keyword evidence="5 9" id="KW-0812">Transmembrane</keyword>
<feature type="transmembrane region" description="Helical" evidence="9">
    <location>
        <begin position="182"/>
        <end position="199"/>
    </location>
</feature>
<evidence type="ECO:0000256" key="6">
    <source>
        <dbReference type="ARBA" id="ARBA00022989"/>
    </source>
</evidence>
<reference evidence="10 11" key="1">
    <citation type="submission" date="2024-09" db="EMBL/GenBank/DDBJ databases">
        <authorList>
            <person name="Zhang Z.-H."/>
        </authorList>
    </citation>
    <scope>NUCLEOTIDE SEQUENCE [LARGE SCALE GENOMIC DNA]</scope>
    <source>
        <strain evidence="10 11">HHTR114</strain>
    </source>
</reference>
<keyword evidence="6 9" id="KW-1133">Transmembrane helix</keyword>
<comment type="subcellular location">
    <subcellularLocation>
        <location evidence="1">Cell membrane</location>
        <topology evidence="1">Multi-pass membrane protein</topology>
    </subcellularLocation>
</comment>
<organism evidence="10 11">
    <name type="scientific">Hyphococcus aureus</name>
    <dbReference type="NCBI Taxonomy" id="2666033"/>
    <lineage>
        <taxon>Bacteria</taxon>
        <taxon>Pseudomonadati</taxon>
        <taxon>Pseudomonadota</taxon>
        <taxon>Alphaproteobacteria</taxon>
        <taxon>Parvularculales</taxon>
        <taxon>Parvularculaceae</taxon>
        <taxon>Hyphococcus</taxon>
    </lineage>
</organism>
<evidence type="ECO:0000256" key="3">
    <source>
        <dbReference type="ARBA" id="ARBA00021069"/>
    </source>
</evidence>
<feature type="transmembrane region" description="Helical" evidence="9">
    <location>
        <begin position="269"/>
        <end position="288"/>
    </location>
</feature>
<comment type="similarity">
    <text evidence="2">Belongs to the amino acid-polyamine-organocation (APC) superfamily. Basic amino acid/polyamine antiporter (APA) (TC 2.A.3.2) family.</text>
</comment>